<dbReference type="STRING" id="1797995.A2242_02750"/>
<protein>
    <recommendedName>
        <fullName evidence="1">DUF559 domain-containing protein</fullName>
    </recommendedName>
</protein>
<evidence type="ECO:0000313" key="3">
    <source>
        <dbReference type="Proteomes" id="UP000178925"/>
    </source>
</evidence>
<dbReference type="Gene3D" id="3.40.960.10">
    <property type="entry name" value="VSR Endonuclease"/>
    <property type="match status" value="1"/>
</dbReference>
<sequence>MTLIYNKHKQKDKRKYLRNNSTLPEILLWEKINNKQLGSRFRRQYGIGYYIADFCCPQRKIVIELDGGIHSKKEQKQYDGWRTKDIKDLGFIVIRFSNEEVKYDMDKVLERIAAQLK</sequence>
<dbReference type="PANTHER" id="PTHR38590:SF1">
    <property type="entry name" value="BLL0828 PROTEIN"/>
    <property type="match status" value="1"/>
</dbReference>
<dbReference type="CDD" id="cd01038">
    <property type="entry name" value="Endonuclease_DUF559"/>
    <property type="match status" value="1"/>
</dbReference>
<dbReference type="AlphaFoldDB" id="A0A1F5SMP9"/>
<accession>A0A1F5SMP9</accession>
<proteinExistence type="predicted"/>
<dbReference type="EMBL" id="MFGC01000023">
    <property type="protein sequence ID" value="OGF27723.1"/>
    <property type="molecule type" value="Genomic_DNA"/>
</dbReference>
<dbReference type="InterPro" id="IPR007569">
    <property type="entry name" value="DUF559"/>
</dbReference>
<dbReference type="Pfam" id="PF04480">
    <property type="entry name" value="DUF559"/>
    <property type="match status" value="1"/>
</dbReference>
<feature type="domain" description="DUF559" evidence="1">
    <location>
        <begin position="9"/>
        <end position="116"/>
    </location>
</feature>
<comment type="caution">
    <text evidence="2">The sequence shown here is derived from an EMBL/GenBank/DDBJ whole genome shotgun (WGS) entry which is preliminary data.</text>
</comment>
<dbReference type="SUPFAM" id="SSF52980">
    <property type="entry name" value="Restriction endonuclease-like"/>
    <property type="match status" value="1"/>
</dbReference>
<gene>
    <name evidence="2" type="ORF">A2242_02750</name>
</gene>
<dbReference type="Proteomes" id="UP000178925">
    <property type="component" value="Unassembled WGS sequence"/>
</dbReference>
<evidence type="ECO:0000259" key="1">
    <source>
        <dbReference type="Pfam" id="PF04480"/>
    </source>
</evidence>
<dbReference type="InterPro" id="IPR011335">
    <property type="entry name" value="Restrct_endonuc-II-like"/>
</dbReference>
<dbReference type="PANTHER" id="PTHR38590">
    <property type="entry name" value="BLL0828 PROTEIN"/>
    <property type="match status" value="1"/>
</dbReference>
<organism evidence="2 3">
    <name type="scientific">Candidatus Falkowbacteria bacterium RIFOXYA2_FULL_47_9</name>
    <dbReference type="NCBI Taxonomy" id="1797995"/>
    <lineage>
        <taxon>Bacteria</taxon>
        <taxon>Candidatus Falkowiibacteriota</taxon>
    </lineage>
</organism>
<name>A0A1F5SMP9_9BACT</name>
<evidence type="ECO:0000313" key="2">
    <source>
        <dbReference type="EMBL" id="OGF27723.1"/>
    </source>
</evidence>
<reference evidence="2 3" key="1">
    <citation type="journal article" date="2016" name="Nat. Commun.">
        <title>Thousands of microbial genomes shed light on interconnected biogeochemical processes in an aquifer system.</title>
        <authorList>
            <person name="Anantharaman K."/>
            <person name="Brown C.T."/>
            <person name="Hug L.A."/>
            <person name="Sharon I."/>
            <person name="Castelle C.J."/>
            <person name="Probst A.J."/>
            <person name="Thomas B.C."/>
            <person name="Singh A."/>
            <person name="Wilkins M.J."/>
            <person name="Karaoz U."/>
            <person name="Brodie E.L."/>
            <person name="Williams K.H."/>
            <person name="Hubbard S.S."/>
            <person name="Banfield J.F."/>
        </authorList>
    </citation>
    <scope>NUCLEOTIDE SEQUENCE [LARGE SCALE GENOMIC DNA]</scope>
</reference>
<dbReference type="InterPro" id="IPR047216">
    <property type="entry name" value="Endonuclease_DUF559_bact"/>
</dbReference>